<organism evidence="5 6">
    <name type="scientific">Rubus argutus</name>
    <name type="common">Southern blackberry</name>
    <dbReference type="NCBI Taxonomy" id="59490"/>
    <lineage>
        <taxon>Eukaryota</taxon>
        <taxon>Viridiplantae</taxon>
        <taxon>Streptophyta</taxon>
        <taxon>Embryophyta</taxon>
        <taxon>Tracheophyta</taxon>
        <taxon>Spermatophyta</taxon>
        <taxon>Magnoliopsida</taxon>
        <taxon>eudicotyledons</taxon>
        <taxon>Gunneridae</taxon>
        <taxon>Pentapetalae</taxon>
        <taxon>rosids</taxon>
        <taxon>fabids</taxon>
        <taxon>Rosales</taxon>
        <taxon>Rosaceae</taxon>
        <taxon>Rosoideae</taxon>
        <taxon>Rosoideae incertae sedis</taxon>
        <taxon>Rubus</taxon>
    </lineage>
</organism>
<feature type="compositionally biased region" description="Basic and acidic residues" evidence="2">
    <location>
        <begin position="1137"/>
        <end position="1149"/>
    </location>
</feature>
<dbReference type="InterPro" id="IPR057860">
    <property type="entry name" value="HEAT_RRP12_N"/>
</dbReference>
<dbReference type="Gene3D" id="1.25.10.10">
    <property type="entry name" value="Leucine-rich Repeat Variant"/>
    <property type="match status" value="2"/>
</dbReference>
<evidence type="ECO:0000256" key="2">
    <source>
        <dbReference type="SAM" id="MobiDB-lite"/>
    </source>
</evidence>
<feature type="domain" description="RRP12 N-terminal HEAT" evidence="4">
    <location>
        <begin position="7"/>
        <end position="275"/>
    </location>
</feature>
<comment type="caution">
    <text evidence="5">The sequence shown here is derived from an EMBL/GenBank/DDBJ whole genome shotgun (WGS) entry which is preliminary data.</text>
</comment>
<reference evidence="5 6" key="1">
    <citation type="journal article" date="2023" name="G3 (Bethesda)">
        <title>A chromosome-length genome assembly and annotation of blackberry (Rubus argutus, cv. 'Hillquist').</title>
        <authorList>
            <person name="Bruna T."/>
            <person name="Aryal R."/>
            <person name="Dudchenko O."/>
            <person name="Sargent D.J."/>
            <person name="Mead D."/>
            <person name="Buti M."/>
            <person name="Cavallini A."/>
            <person name="Hytonen T."/>
            <person name="Andres J."/>
            <person name="Pham M."/>
            <person name="Weisz D."/>
            <person name="Mascagni F."/>
            <person name="Usai G."/>
            <person name="Natali L."/>
            <person name="Bassil N."/>
            <person name="Fernandez G.E."/>
            <person name="Lomsadze A."/>
            <person name="Armour M."/>
            <person name="Olukolu B."/>
            <person name="Poorten T."/>
            <person name="Britton C."/>
            <person name="Davik J."/>
            <person name="Ashrafi H."/>
            <person name="Aiden E.L."/>
            <person name="Borodovsky M."/>
            <person name="Worthington M."/>
        </authorList>
    </citation>
    <scope>NUCLEOTIDE SEQUENCE [LARGE SCALE GENOMIC DNA]</scope>
    <source>
        <strain evidence="5">PI 553951</strain>
    </source>
</reference>
<dbReference type="AlphaFoldDB" id="A0AAW1YDJ1"/>
<dbReference type="SUPFAM" id="SSF48371">
    <property type="entry name" value="ARM repeat"/>
    <property type="match status" value="1"/>
</dbReference>
<accession>A0AAW1YDJ1</accession>
<dbReference type="Proteomes" id="UP001457282">
    <property type="component" value="Unassembled WGS sequence"/>
</dbReference>
<dbReference type="Pfam" id="PF08161">
    <property type="entry name" value="RRP12_HEAT"/>
    <property type="match status" value="1"/>
</dbReference>
<feature type="domain" description="RRP12 HEAT" evidence="3">
    <location>
        <begin position="338"/>
        <end position="653"/>
    </location>
</feature>
<gene>
    <name evidence="5" type="ORF">M0R45_011646</name>
</gene>
<evidence type="ECO:0000313" key="5">
    <source>
        <dbReference type="EMBL" id="KAK9946170.1"/>
    </source>
</evidence>
<dbReference type="EMBL" id="JBEDUW010000002">
    <property type="protein sequence ID" value="KAK9946170.1"/>
    <property type="molecule type" value="Genomic_DNA"/>
</dbReference>
<keyword evidence="6" id="KW-1185">Reference proteome</keyword>
<comment type="similarity">
    <text evidence="1">Belongs to the RRP12 family.</text>
</comment>
<dbReference type="InterPro" id="IPR011989">
    <property type="entry name" value="ARM-like"/>
</dbReference>
<dbReference type="PANTHER" id="PTHR48445:SF1">
    <property type="entry name" value="OS02G0782100 PROTEIN"/>
    <property type="match status" value="1"/>
</dbReference>
<evidence type="ECO:0008006" key="7">
    <source>
        <dbReference type="Google" id="ProtNLM"/>
    </source>
</evidence>
<dbReference type="Pfam" id="PF25772">
    <property type="entry name" value="HEAT_RRP12_N"/>
    <property type="match status" value="1"/>
</dbReference>
<name>A0AAW1YDJ1_RUBAR</name>
<protein>
    <recommendedName>
        <fullName evidence="7">RRP12-like protein</fullName>
    </recommendedName>
</protein>
<evidence type="ECO:0000313" key="6">
    <source>
        <dbReference type="Proteomes" id="UP001457282"/>
    </source>
</evidence>
<evidence type="ECO:0000256" key="1">
    <source>
        <dbReference type="ARBA" id="ARBA00007690"/>
    </source>
</evidence>
<evidence type="ECO:0000259" key="3">
    <source>
        <dbReference type="Pfam" id="PF08161"/>
    </source>
</evidence>
<dbReference type="InterPro" id="IPR016024">
    <property type="entry name" value="ARM-type_fold"/>
</dbReference>
<proteinExistence type="inferred from homology"/>
<evidence type="ECO:0000259" key="4">
    <source>
        <dbReference type="Pfam" id="PF25772"/>
    </source>
</evidence>
<dbReference type="InterPro" id="IPR012978">
    <property type="entry name" value="HEAT_RRP12"/>
</dbReference>
<feature type="region of interest" description="Disordered" evidence="2">
    <location>
        <begin position="1129"/>
        <end position="1180"/>
    </location>
</feature>
<dbReference type="PANTHER" id="PTHR48445">
    <property type="entry name" value="OS02G0782100 PROTEIN"/>
    <property type="match status" value="1"/>
</dbReference>
<sequence length="1235" mass="137736">MEGMKMEEPSLTPTEDADICTSILTRFGNSTREDHQHLCAVIGGMAQGFKDQNVPSSPVAYFGAACSSLDRLLSEPEHSSCHMIDALLTILSMAMRKVSPAILVKKSDLLTRILLLSNSNSLTSAGAVSALKCISHLLILNSNNNWSQLYGFLLSFATDSRPKVRRQSHLRLRDVLQSFQGTCQLAPASAGIADLFKRFLVLASGKDTQGPPKRALEMLFVLDCLKECIALMSTMCKNDVLHHCKSLLELNPALPLVTRRITDILYRLCLNPCPDVTPQILLDLLCSFYLSVSNINDDMTFTARLLHVGMAKVYSLNKKMCVIKLPTVFNALRDILGSKHEEATHAAVNTFKSLIHACIDESLIKEGIDQFVMRNERRSGPTIIEKLCATIENLVGYHYTPVLDLAFQVVSAMFDKLDRSVTASCYMHTHSCYLMRGTLKSLADMAKLPDEDFLFRKQLHECLGTALVAMGPETFLGFLPLNLEAEDLSEVNVWLFPILKQYTIGARLSFFTESILGMVEEMSNKSEQLKSQGHNFSSRSADALVYSLWSLLPSFCNYPSDTAESFNDLKKALCGALRCKPQIRGIVCLSLQILVQQNKKIPEEVNDLSDSEVGSAKNRAMAHYTHQVTADNLSVLKSSAHNILTVLSDVFLETKKDETTKDDGGKHTKNETTKDDGRCLQSTIGEFASIADKSTAGKLLLNKYTDPNSMTRALLIDWAVSFLPGLDAEAVDVLFTNLIKPGLQDDEGLRQKKAYKALSIILGDFDGFISSKLEELLGLMVELLPSCHFSARRRRLDCLYLLIVHVSKSETEQRRHDIISYFLIEIILGLKETNKKTRNKSYDTLVQIGRAYGDEENLHQFFNMVAGGLAGETPDIISAAMRGLARLAYEFSDLVPTASNLLPSTFLLLQRKNREIIKASLGFLKVLVAKSQAEGLQLHLKSMVEALLKWQDDTKTHFKAKVNLLLEMLVRKCGLDAVKAAMPQEHLKLLTNIRKIKERKERKQLASKSEEAKSLASRATTARLSRWNHSKVFSDIDDEETDDYMDAQTATGQCGKTSRLKSKACSLRSKSSRTNSKKLLADDLFDQLEDEPLDLLDGPRTMSALGSLKRQMESDEEPEIDPDGRLIIGEEANSKPSHPDSDARSEAGTKKIRKRRKTSECGWASSGNVYGSNKAGAHLKKKKDKLFEPYAYWALDRKMLSSRPEHRAAARTGISSTLSSKRFKFKRIHKRKISK</sequence>